<dbReference type="EMBL" id="JAGFOT010000003">
    <property type="protein sequence ID" value="MBO3657298.1"/>
    <property type="molecule type" value="Genomic_DNA"/>
</dbReference>
<dbReference type="PANTHER" id="PTHR31157">
    <property type="entry name" value="SCP DOMAIN-CONTAINING PROTEIN"/>
    <property type="match status" value="1"/>
</dbReference>
<proteinExistence type="predicted"/>
<dbReference type="InterPro" id="IPR014044">
    <property type="entry name" value="CAP_dom"/>
</dbReference>
<dbReference type="PANTHER" id="PTHR31157:SF1">
    <property type="entry name" value="SCP DOMAIN-CONTAINING PROTEIN"/>
    <property type="match status" value="1"/>
</dbReference>
<dbReference type="EMBL" id="WTTO01000001">
    <property type="protein sequence ID" value="NAR71960.1"/>
    <property type="molecule type" value="Genomic_DNA"/>
</dbReference>
<evidence type="ECO:0000313" key="6">
    <source>
        <dbReference type="Proteomes" id="UP000451048"/>
    </source>
</evidence>
<gene>
    <name evidence="4" type="ORF">AHTJR_04985</name>
    <name evidence="3" type="ORF">GPS52_00350</name>
    <name evidence="2" type="ORF">J5N55_04235</name>
</gene>
<dbReference type="SUPFAM" id="SSF55797">
    <property type="entry name" value="PR-1-like"/>
    <property type="match status" value="1"/>
</dbReference>
<dbReference type="Proteomes" id="UP000670925">
    <property type="component" value="Unassembled WGS sequence"/>
</dbReference>
<dbReference type="GeneID" id="56328605"/>
<sequence length="192" mass="21385">MNISKPSILIPFGIVISACSNSGTPHLPNNQISQTPVTQTPKASINITCQDLSNPAYQQAIMNAINQLRSQSRQCGQQHYAAAKPLAWNQHLYKTALTHSKDMSTHNFLGHVSSTGQDLRTRLKQSQFNSRGGAENVARGQKNLEEVLASWLKSPAHCSNMMHPKFTDYAIACTPDQSPQQRHYWTQQFGIR</sequence>
<reference evidence="3 6" key="2">
    <citation type="submission" date="2019-12" db="EMBL/GenBank/DDBJ databases">
        <title>Acinetobacter haemolyticus comparative genomics.</title>
        <authorList>
            <person name="Castro-Jaimes S."/>
            <person name="Bello-Lopez E."/>
            <person name="Velazquez-Acosta C."/>
            <person name="Volkow-Fernandez P."/>
            <person name="Lozano-Zarain P."/>
            <person name="Castillo Ramirez S."/>
            <person name="Cevallos M.A."/>
        </authorList>
    </citation>
    <scope>NUCLEOTIDE SEQUENCE [LARGE SCALE GENOMIC DNA]</scope>
    <source>
        <strain evidence="3 6">AN10</strain>
    </source>
</reference>
<dbReference type="EMBL" id="CP038009">
    <property type="protein sequence ID" value="QBQ15664.1"/>
    <property type="molecule type" value="Genomic_DNA"/>
</dbReference>
<dbReference type="OrthoDB" id="68195at2"/>
<organism evidence="3 6">
    <name type="scientific">Acinetobacter haemolyticus</name>
    <dbReference type="NCBI Taxonomy" id="29430"/>
    <lineage>
        <taxon>Bacteria</taxon>
        <taxon>Pseudomonadati</taxon>
        <taxon>Pseudomonadota</taxon>
        <taxon>Gammaproteobacteria</taxon>
        <taxon>Moraxellales</taxon>
        <taxon>Moraxellaceae</taxon>
        <taxon>Acinetobacter</taxon>
    </lineage>
</organism>
<dbReference type="STRING" id="29430.AHTJS_04775"/>
<feature type="domain" description="SCP" evidence="1">
    <location>
        <begin position="63"/>
        <end position="189"/>
    </location>
</feature>
<name>A0A1L6KL25_ACIHA</name>
<evidence type="ECO:0000313" key="3">
    <source>
        <dbReference type="EMBL" id="NAR71960.1"/>
    </source>
</evidence>
<dbReference type="AlphaFoldDB" id="A0A1L6KL25"/>
<evidence type="ECO:0000313" key="4">
    <source>
        <dbReference type="EMBL" id="QBQ15664.1"/>
    </source>
</evidence>
<dbReference type="PROSITE" id="PS51257">
    <property type="entry name" value="PROKAR_LIPOPROTEIN"/>
    <property type="match status" value="1"/>
</dbReference>
<dbReference type="Proteomes" id="UP000294395">
    <property type="component" value="Chromosome"/>
</dbReference>
<dbReference type="Pfam" id="PF00188">
    <property type="entry name" value="CAP"/>
    <property type="match status" value="1"/>
</dbReference>
<reference evidence="2" key="3">
    <citation type="submission" date="2021-03" db="EMBL/GenBank/DDBJ databases">
        <title>Acinetobacter spp. whole-genome sequenced from Terengganu.</title>
        <authorList>
            <person name="Mohd Rani F."/>
        </authorList>
    </citation>
    <scope>NUCLEOTIDE SEQUENCE</scope>
    <source>
        <strain evidence="2">AC1502</strain>
    </source>
</reference>
<evidence type="ECO:0000313" key="5">
    <source>
        <dbReference type="Proteomes" id="UP000294395"/>
    </source>
</evidence>
<dbReference type="InterPro" id="IPR035940">
    <property type="entry name" value="CAP_sf"/>
</dbReference>
<evidence type="ECO:0000313" key="2">
    <source>
        <dbReference type="EMBL" id="MBO3657298.1"/>
    </source>
</evidence>
<protein>
    <submittedName>
        <fullName evidence="3">CAP domain-containing protein</fullName>
    </submittedName>
</protein>
<evidence type="ECO:0000259" key="1">
    <source>
        <dbReference type="Pfam" id="PF00188"/>
    </source>
</evidence>
<accession>A0A1L6KL25</accession>
<dbReference type="KEGG" id="ahl:AHTJS_04775"/>
<dbReference type="Proteomes" id="UP000451048">
    <property type="component" value="Unassembled WGS sequence"/>
</dbReference>
<dbReference type="Gene3D" id="3.40.33.10">
    <property type="entry name" value="CAP"/>
    <property type="match status" value="1"/>
</dbReference>
<dbReference type="RefSeq" id="WP_075315166.1">
    <property type="nucleotide sequence ID" value="NZ_CP018871.1"/>
</dbReference>
<dbReference type="CDD" id="cd05379">
    <property type="entry name" value="CAP_bacterial"/>
    <property type="match status" value="1"/>
</dbReference>
<reference evidence="4 5" key="1">
    <citation type="submission" date="2019-03" db="EMBL/GenBank/DDBJ databases">
        <title>Complete genome sequence of two outbreak-associated Acinetobacter haemolyticus strains.</title>
        <authorList>
            <person name="Bai L."/>
            <person name="Zhang S.-C."/>
            <person name="Deng Y."/>
            <person name="Song C.-C."/>
            <person name="Kang G.-B."/>
            <person name="Dong Y."/>
            <person name="Wang Y."/>
            <person name="Gao F."/>
            <person name="Huang H."/>
        </authorList>
    </citation>
    <scope>NUCLEOTIDE SEQUENCE [LARGE SCALE GENOMIC DNA]</scope>
    <source>
        <strain evidence="4 5">TJR01</strain>
    </source>
</reference>